<comment type="similarity">
    <text evidence="3">Belongs to the CHZ1 family.</text>
</comment>
<evidence type="ECO:0000256" key="1">
    <source>
        <dbReference type="ARBA" id="ARBA00002212"/>
    </source>
</evidence>
<feature type="compositionally biased region" description="Acidic residues" evidence="6">
    <location>
        <begin position="116"/>
        <end position="127"/>
    </location>
</feature>
<dbReference type="AlphaFoldDB" id="A0A9N9BJM3"/>
<gene>
    <name evidence="8" type="ORF">ALEPTO_LOCUS6624</name>
</gene>
<dbReference type="OrthoDB" id="2161408at2759"/>
<dbReference type="Pfam" id="PF09649">
    <property type="entry name" value="CHZ"/>
    <property type="match status" value="1"/>
</dbReference>
<feature type="compositionally biased region" description="Basic and acidic residues" evidence="6">
    <location>
        <begin position="1"/>
        <end position="18"/>
    </location>
</feature>
<comment type="subcellular location">
    <subcellularLocation>
        <location evidence="2">Nucleus</location>
    </subcellularLocation>
</comment>
<protein>
    <submittedName>
        <fullName evidence="8">1231_t:CDS:1</fullName>
    </submittedName>
</protein>
<feature type="compositionally biased region" description="Acidic residues" evidence="6">
    <location>
        <begin position="142"/>
        <end position="154"/>
    </location>
</feature>
<name>A0A9N9BJM3_9GLOM</name>
<dbReference type="SMART" id="SM01082">
    <property type="entry name" value="CHZ"/>
    <property type="match status" value="1"/>
</dbReference>
<sequence length="192" mass="21642">MSDKAEKKRKLEELDAKRKAQATVEEEGAGGLSKYEEDIILSKLFRTKQKRDRALKKLMQGRDTGTNTKVKSASTTSARISKRNVPSATSKKSKSRKDESDDNSEDFVVEDHGEASSDDQAESEEQDFSDRPSKKKKRNSDSDEYSDGDNDLQEELQALDTSLIIKSGRRTRGKKIDYKQFGPDPVDLDDDE</sequence>
<dbReference type="EMBL" id="CAJVPS010002372">
    <property type="protein sequence ID" value="CAG8566842.1"/>
    <property type="molecule type" value="Genomic_DNA"/>
</dbReference>
<reference evidence="8" key="1">
    <citation type="submission" date="2021-06" db="EMBL/GenBank/DDBJ databases">
        <authorList>
            <person name="Kallberg Y."/>
            <person name="Tangrot J."/>
            <person name="Rosling A."/>
        </authorList>
    </citation>
    <scope>NUCLEOTIDE SEQUENCE</scope>
    <source>
        <strain evidence="8">FL130A</strain>
    </source>
</reference>
<evidence type="ECO:0000256" key="6">
    <source>
        <dbReference type="SAM" id="MobiDB-lite"/>
    </source>
</evidence>
<feature type="region of interest" description="Disordered" evidence="6">
    <location>
        <begin position="50"/>
        <end position="192"/>
    </location>
</feature>
<evidence type="ECO:0000313" key="8">
    <source>
        <dbReference type="EMBL" id="CAG8566842.1"/>
    </source>
</evidence>
<evidence type="ECO:0000256" key="4">
    <source>
        <dbReference type="ARBA" id="ARBA00023186"/>
    </source>
</evidence>
<keyword evidence="5" id="KW-0539">Nucleus</keyword>
<evidence type="ECO:0000259" key="7">
    <source>
        <dbReference type="SMART" id="SM01082"/>
    </source>
</evidence>
<dbReference type="InterPro" id="IPR019098">
    <property type="entry name" value="Histone_chaperone_domain_CHZ"/>
</dbReference>
<comment type="function">
    <text evidence="1">Forms a chaperone-bound H2A.Z-H2B complex that acts as a source for SWR1 complex-dependent H2A to H2A.Z histone replacement in chromatin.</text>
</comment>
<evidence type="ECO:0000256" key="2">
    <source>
        <dbReference type="ARBA" id="ARBA00004123"/>
    </source>
</evidence>
<keyword evidence="9" id="KW-1185">Reference proteome</keyword>
<evidence type="ECO:0000313" key="9">
    <source>
        <dbReference type="Proteomes" id="UP000789508"/>
    </source>
</evidence>
<dbReference type="Proteomes" id="UP000789508">
    <property type="component" value="Unassembled WGS sequence"/>
</dbReference>
<feature type="domain" description="Histone chaperone" evidence="7">
    <location>
        <begin position="150"/>
        <end position="187"/>
    </location>
</feature>
<keyword evidence="4" id="KW-0143">Chaperone</keyword>
<accession>A0A9N9BJM3</accession>
<proteinExistence type="inferred from homology"/>
<organism evidence="8 9">
    <name type="scientific">Ambispora leptoticha</name>
    <dbReference type="NCBI Taxonomy" id="144679"/>
    <lineage>
        <taxon>Eukaryota</taxon>
        <taxon>Fungi</taxon>
        <taxon>Fungi incertae sedis</taxon>
        <taxon>Mucoromycota</taxon>
        <taxon>Glomeromycotina</taxon>
        <taxon>Glomeromycetes</taxon>
        <taxon>Archaeosporales</taxon>
        <taxon>Ambisporaceae</taxon>
        <taxon>Ambispora</taxon>
    </lineage>
</organism>
<feature type="region of interest" description="Disordered" evidence="6">
    <location>
        <begin position="1"/>
        <end position="33"/>
    </location>
</feature>
<comment type="caution">
    <text evidence="8">The sequence shown here is derived from an EMBL/GenBank/DDBJ whole genome shotgun (WGS) entry which is preliminary data.</text>
</comment>
<feature type="compositionally biased region" description="Polar residues" evidence="6">
    <location>
        <begin position="63"/>
        <end position="89"/>
    </location>
</feature>
<evidence type="ECO:0000256" key="5">
    <source>
        <dbReference type="ARBA" id="ARBA00023242"/>
    </source>
</evidence>
<dbReference type="GO" id="GO:0005634">
    <property type="term" value="C:nucleus"/>
    <property type="evidence" value="ECO:0007669"/>
    <property type="project" value="UniProtKB-SubCell"/>
</dbReference>
<evidence type="ECO:0000256" key="3">
    <source>
        <dbReference type="ARBA" id="ARBA00008057"/>
    </source>
</evidence>